<dbReference type="Pfam" id="PF11000">
    <property type="entry name" value="DUF2840"/>
    <property type="match status" value="1"/>
</dbReference>
<feature type="region of interest" description="Disordered" evidence="1">
    <location>
        <begin position="1"/>
        <end position="23"/>
    </location>
</feature>
<dbReference type="AlphaFoldDB" id="A0A7X1FZJ2"/>
<evidence type="ECO:0000256" key="1">
    <source>
        <dbReference type="SAM" id="MobiDB-lite"/>
    </source>
</evidence>
<comment type="caution">
    <text evidence="2">The sequence shown here is derived from an EMBL/GenBank/DDBJ whole genome shotgun (WGS) entry which is preliminary data.</text>
</comment>
<gene>
    <name evidence="2" type="ORF">H7F53_08735</name>
</gene>
<accession>A0A7X1FZJ2</accession>
<reference evidence="2 3" key="1">
    <citation type="submission" date="2020-08" db="EMBL/GenBank/DDBJ databases">
        <title>The genome sequence of type strain Novosphingobium piscinae KCTC 42194.</title>
        <authorList>
            <person name="Liu Y."/>
        </authorList>
    </citation>
    <scope>NUCLEOTIDE SEQUENCE [LARGE SCALE GENOMIC DNA]</scope>
    <source>
        <strain evidence="2 3">KCTC 42194</strain>
    </source>
</reference>
<protein>
    <submittedName>
        <fullName evidence="2">DUF2840 domain-containing protein</fullName>
    </submittedName>
</protein>
<sequence>MLTSRACGQLRQPPLGRSGDAAGTRRGAFTEVELFWQEGVREHWLRFGKPVASRICDRRRRVECYAPGQTFGFVRWAFNDYGTILSRCDILLAVAEGAPVTRVPHVTPGAEVLLSVTGWRKVRRVFALIDAIEQLGIDPCEVAPDYWRHIHNRLIAAETPRSYSPERHRAWLARKALQG</sequence>
<dbReference type="InterPro" id="IPR021263">
    <property type="entry name" value="DUF2840"/>
</dbReference>
<name>A0A7X1FZJ2_9SPHN</name>
<keyword evidence="3" id="KW-1185">Reference proteome</keyword>
<evidence type="ECO:0000313" key="3">
    <source>
        <dbReference type="Proteomes" id="UP000551327"/>
    </source>
</evidence>
<dbReference type="EMBL" id="JACLAX010000007">
    <property type="protein sequence ID" value="MBC2669227.1"/>
    <property type="molecule type" value="Genomic_DNA"/>
</dbReference>
<organism evidence="2 3">
    <name type="scientific">Novosphingobium piscinae</name>
    <dbReference type="NCBI Taxonomy" id="1507448"/>
    <lineage>
        <taxon>Bacteria</taxon>
        <taxon>Pseudomonadati</taxon>
        <taxon>Pseudomonadota</taxon>
        <taxon>Alphaproteobacteria</taxon>
        <taxon>Sphingomonadales</taxon>
        <taxon>Sphingomonadaceae</taxon>
        <taxon>Novosphingobium</taxon>
    </lineage>
</organism>
<dbReference type="RefSeq" id="WP_185679221.1">
    <property type="nucleotide sequence ID" value="NZ_JACLAX010000007.1"/>
</dbReference>
<proteinExistence type="predicted"/>
<dbReference type="Proteomes" id="UP000551327">
    <property type="component" value="Unassembled WGS sequence"/>
</dbReference>
<evidence type="ECO:0000313" key="2">
    <source>
        <dbReference type="EMBL" id="MBC2669227.1"/>
    </source>
</evidence>